<dbReference type="KEGG" id="dvn:HQ394_10315"/>
<reference evidence="1 2" key="1">
    <citation type="submission" date="2020-05" db="EMBL/GenBank/DDBJ databases">
        <title>Complete closed genome sequence of Defluviicoccus vanus.</title>
        <authorList>
            <person name="Bessarab I."/>
            <person name="Arumugam K."/>
            <person name="Maszenan A.M."/>
            <person name="Seviour R.J."/>
            <person name="Williams R.B."/>
        </authorList>
    </citation>
    <scope>NUCLEOTIDE SEQUENCE [LARGE SCALE GENOMIC DNA]</scope>
    <source>
        <strain evidence="1 2">Ben 114</strain>
    </source>
</reference>
<evidence type="ECO:0000313" key="2">
    <source>
        <dbReference type="Proteomes" id="UP000516369"/>
    </source>
</evidence>
<dbReference type="RefSeq" id="WP_190260162.1">
    <property type="nucleotide sequence ID" value="NZ_CP053923.1"/>
</dbReference>
<name>A0A7H1N1Q7_9PROT</name>
<organism evidence="1 2">
    <name type="scientific">Defluviicoccus vanus</name>
    <dbReference type="NCBI Taxonomy" id="111831"/>
    <lineage>
        <taxon>Bacteria</taxon>
        <taxon>Pseudomonadati</taxon>
        <taxon>Pseudomonadota</taxon>
        <taxon>Alphaproteobacteria</taxon>
        <taxon>Rhodospirillales</taxon>
        <taxon>Rhodospirillaceae</taxon>
        <taxon>Defluviicoccus</taxon>
    </lineage>
</organism>
<gene>
    <name evidence="1" type="ORF">HQ394_10315</name>
</gene>
<accession>A0A7H1N1Q7</accession>
<dbReference type="Proteomes" id="UP000516369">
    <property type="component" value="Chromosome"/>
</dbReference>
<proteinExistence type="predicted"/>
<keyword evidence="2" id="KW-1185">Reference proteome</keyword>
<sequence length="72" mass="8023">MTDSSTAAAEQSVLDTLVDANIERQRLRRLRCLDPLLSPMTIKRAAADSRLGQPWLEELQRDCPELSTLAAN</sequence>
<evidence type="ECO:0000313" key="1">
    <source>
        <dbReference type="EMBL" id="QNT69643.1"/>
    </source>
</evidence>
<dbReference type="AlphaFoldDB" id="A0A7H1N1Q7"/>
<protein>
    <submittedName>
        <fullName evidence="1">Uncharacterized protein</fullName>
    </submittedName>
</protein>
<dbReference type="EMBL" id="CP053923">
    <property type="protein sequence ID" value="QNT69643.1"/>
    <property type="molecule type" value="Genomic_DNA"/>
</dbReference>